<accession>A0A1S4F2P2</accession>
<dbReference type="PANTHER" id="PTHR45011:SF1">
    <property type="entry name" value="DAP3-BINDING CELL DEATH ENHANCER 1"/>
    <property type="match status" value="1"/>
</dbReference>
<dbReference type="Gene3D" id="1.25.40.10">
    <property type="entry name" value="Tetratricopeptide repeat domain"/>
    <property type="match status" value="1"/>
</dbReference>
<feature type="transmembrane region" description="Helical" evidence="1">
    <location>
        <begin position="139"/>
        <end position="160"/>
    </location>
</feature>
<dbReference type="InterPro" id="IPR052748">
    <property type="entry name" value="ISR_Activator"/>
</dbReference>
<dbReference type="OrthoDB" id="2384430at2759"/>
<dbReference type="SMART" id="SM00671">
    <property type="entry name" value="SEL1"/>
    <property type="match status" value="2"/>
</dbReference>
<dbReference type="AlphaFoldDB" id="A0A1S4F2P2"/>
<keyword evidence="1" id="KW-1133">Transmembrane helix</keyword>
<evidence type="ECO:0000313" key="3">
    <source>
        <dbReference type="Proteomes" id="UP000682892"/>
    </source>
</evidence>
<dbReference type="OMA" id="MANLCFI"/>
<dbReference type="KEGG" id="aag:5575990"/>
<feature type="transmembrane region" description="Helical" evidence="1">
    <location>
        <begin position="214"/>
        <end position="238"/>
    </location>
</feature>
<name>A0A1S4F2P2_AEDAE</name>
<evidence type="ECO:0000256" key="1">
    <source>
        <dbReference type="SAM" id="Phobius"/>
    </source>
</evidence>
<dbReference type="Proteomes" id="UP000682892">
    <property type="component" value="Unassembled WGS sequence"/>
</dbReference>
<dbReference type="SUPFAM" id="SSF81901">
    <property type="entry name" value="HCP-like"/>
    <property type="match status" value="1"/>
</dbReference>
<protein>
    <submittedName>
        <fullName evidence="2">AAEL002757-PA</fullName>
    </submittedName>
</protein>
<dbReference type="Pfam" id="PF08238">
    <property type="entry name" value="Sel1"/>
    <property type="match status" value="2"/>
</dbReference>
<sequence>MGQTSSRYHLDAKSPFNLTRWYQTCWKRLNFSQLKSWGFIDGSLKSSICSNSNCSSCFQNGEPSAQNISSAIDNLVSVIGNVGFQLAVNSLEMENLETAIFHLKLGARHLNASAVFNLGICYELGIGVKKKSNMAKRCFYVASNLGHPGAMYNLGVYYALGLGGLGHNRKMAKMCFIAAAVLGQEDAIAVLDQGYPQIVRQVKDLEDQVSPDNLLIMAMLVALMTVTIAATSISRLIVFEKYHVKKVIRSCKIHYKTVMFQQKRQRIFQPRKMTGGLKHWMKTRLLEGQHIVVC</sequence>
<gene>
    <name evidence="2" type="ORF">AaeL_AAEL002757</name>
</gene>
<dbReference type="HOGENOM" id="CLU_947366_0_0_1"/>
<dbReference type="PANTHER" id="PTHR45011">
    <property type="entry name" value="DAP3-BINDING CELL DEATH ENHANCER 1"/>
    <property type="match status" value="1"/>
</dbReference>
<keyword evidence="1" id="KW-0812">Transmembrane</keyword>
<keyword evidence="1" id="KW-0472">Membrane</keyword>
<organism evidence="2 3">
    <name type="scientific">Aedes aegypti</name>
    <name type="common">Yellowfever mosquito</name>
    <name type="synonym">Culex aegypti</name>
    <dbReference type="NCBI Taxonomy" id="7159"/>
    <lineage>
        <taxon>Eukaryota</taxon>
        <taxon>Metazoa</taxon>
        <taxon>Ecdysozoa</taxon>
        <taxon>Arthropoda</taxon>
        <taxon>Hexapoda</taxon>
        <taxon>Insecta</taxon>
        <taxon>Pterygota</taxon>
        <taxon>Neoptera</taxon>
        <taxon>Endopterygota</taxon>
        <taxon>Diptera</taxon>
        <taxon>Nematocera</taxon>
        <taxon>Culicoidea</taxon>
        <taxon>Culicidae</taxon>
        <taxon>Culicinae</taxon>
        <taxon>Aedini</taxon>
        <taxon>Aedes</taxon>
        <taxon>Stegomyia</taxon>
    </lineage>
</organism>
<reference evidence="2" key="2">
    <citation type="journal article" date="2007" name="Science">
        <title>Genome sequence of Aedes aegypti, a major arbovirus vector.</title>
        <authorList>
            <person name="Nene V."/>
            <person name="Wortman J.R."/>
            <person name="Lawson D."/>
            <person name="Haas B."/>
            <person name="Kodira C."/>
            <person name="Tu Z.J."/>
            <person name="Loftus B."/>
            <person name="Xi Z."/>
            <person name="Megy K."/>
            <person name="Grabherr M."/>
            <person name="Ren Q."/>
            <person name="Zdobnov E.M."/>
            <person name="Lobo N.F."/>
            <person name="Campbell K.S."/>
            <person name="Brown S.E."/>
            <person name="Bonaldo M.F."/>
            <person name="Zhu J."/>
            <person name="Sinkins S.P."/>
            <person name="Hogenkamp D.G."/>
            <person name="Amedeo P."/>
            <person name="Arensburger P."/>
            <person name="Atkinson P.W."/>
            <person name="Bidwell S."/>
            <person name="Biedler J."/>
            <person name="Birney E."/>
            <person name="Bruggner R.V."/>
            <person name="Costas J."/>
            <person name="Coy M.R."/>
            <person name="Crabtree J."/>
            <person name="Crawford M."/>
            <person name="Debruyn B."/>
            <person name="Decaprio D."/>
            <person name="Eiglmeier K."/>
            <person name="Eisenstadt E."/>
            <person name="El-Dorry H."/>
            <person name="Gelbart W.M."/>
            <person name="Gomes S.L."/>
            <person name="Hammond M."/>
            <person name="Hannick L.I."/>
            <person name="Hogan J.R."/>
            <person name="Holmes M.H."/>
            <person name="Jaffe D."/>
            <person name="Johnston J.S."/>
            <person name="Kennedy R.C."/>
            <person name="Koo H."/>
            <person name="Kravitz S."/>
            <person name="Kriventseva E.V."/>
            <person name="Kulp D."/>
            <person name="Labutti K."/>
            <person name="Lee E."/>
            <person name="Li S."/>
            <person name="Lovin D.D."/>
            <person name="Mao C."/>
            <person name="Mauceli E."/>
            <person name="Menck C.F."/>
            <person name="Miller J.R."/>
            <person name="Montgomery P."/>
            <person name="Mori A."/>
            <person name="Nascimento A.L."/>
            <person name="Naveira H.F."/>
            <person name="Nusbaum C."/>
            <person name="O'leary S."/>
            <person name="Orvis J."/>
            <person name="Pertea M."/>
            <person name="Quesneville H."/>
            <person name="Reidenbach K.R."/>
            <person name="Rogers Y.H."/>
            <person name="Roth C.W."/>
            <person name="Schneider J.R."/>
            <person name="Schatz M."/>
            <person name="Shumway M."/>
            <person name="Stanke M."/>
            <person name="Stinson E.O."/>
            <person name="Tubio J.M."/>
            <person name="Vanzee J.P."/>
            <person name="Verjovski-Almeida S."/>
            <person name="Werner D."/>
            <person name="White O."/>
            <person name="Wyder S."/>
            <person name="Zeng Q."/>
            <person name="Zhao Q."/>
            <person name="Zhao Y."/>
            <person name="Hill C.A."/>
            <person name="Raikhel A.S."/>
            <person name="Soares M.B."/>
            <person name="Knudson D.L."/>
            <person name="Lee N.H."/>
            <person name="Galagan J."/>
            <person name="Salzberg S.L."/>
            <person name="Paulsen I.T."/>
            <person name="Dimopoulos G."/>
            <person name="Collins F.H."/>
            <person name="Birren B."/>
            <person name="Fraser-Liggett C.M."/>
            <person name="Severson D.W."/>
        </authorList>
    </citation>
    <scope>NUCLEOTIDE SEQUENCE [LARGE SCALE GENOMIC DNA]</scope>
    <source>
        <strain evidence="2">Liverpool</strain>
    </source>
</reference>
<dbReference type="EMBL" id="CH477252">
    <property type="protein sequence ID" value="EAT46005.1"/>
    <property type="molecule type" value="Genomic_DNA"/>
</dbReference>
<dbReference type="InterPro" id="IPR006597">
    <property type="entry name" value="Sel1-like"/>
</dbReference>
<evidence type="ECO:0000313" key="2">
    <source>
        <dbReference type="EMBL" id="EAT46005.1"/>
    </source>
</evidence>
<reference evidence="2" key="3">
    <citation type="submission" date="2012-09" db="EMBL/GenBank/DDBJ databases">
        <authorList>
            <consortium name="VectorBase"/>
        </authorList>
    </citation>
    <scope>NUCLEOTIDE SEQUENCE</scope>
    <source>
        <strain evidence="2">Liverpool</strain>
    </source>
</reference>
<reference evidence="2" key="1">
    <citation type="submission" date="2005-10" db="EMBL/GenBank/DDBJ databases">
        <authorList>
            <person name="Loftus B.J."/>
            <person name="Nene V.M."/>
            <person name="Hannick L.I."/>
            <person name="Bidwell S."/>
            <person name="Haas B."/>
            <person name="Amedeo P."/>
            <person name="Orvis J."/>
            <person name="Wortman J.R."/>
            <person name="White O.R."/>
            <person name="Salzberg S."/>
            <person name="Shumway M."/>
            <person name="Koo H."/>
            <person name="Zhao Y."/>
            <person name="Holmes M."/>
            <person name="Miller J."/>
            <person name="Schatz M."/>
            <person name="Pop M."/>
            <person name="Pai G."/>
            <person name="Utterback T."/>
            <person name="Rogers Y.-H."/>
            <person name="Kravitz S."/>
            <person name="Fraser C.M."/>
        </authorList>
    </citation>
    <scope>NUCLEOTIDE SEQUENCE</scope>
    <source>
        <strain evidence="2">Liverpool</strain>
    </source>
</reference>
<dbReference type="InterPro" id="IPR011990">
    <property type="entry name" value="TPR-like_helical_dom_sf"/>
</dbReference>
<proteinExistence type="predicted"/>